<gene>
    <name evidence="1" type="ORF">HAX54_041045</name>
</gene>
<keyword evidence="2" id="KW-1185">Reference proteome</keyword>
<name>A0ABS8VNH5_DATST</name>
<organism evidence="1 2">
    <name type="scientific">Datura stramonium</name>
    <name type="common">Jimsonweed</name>
    <name type="synonym">Common thornapple</name>
    <dbReference type="NCBI Taxonomy" id="4076"/>
    <lineage>
        <taxon>Eukaryota</taxon>
        <taxon>Viridiplantae</taxon>
        <taxon>Streptophyta</taxon>
        <taxon>Embryophyta</taxon>
        <taxon>Tracheophyta</taxon>
        <taxon>Spermatophyta</taxon>
        <taxon>Magnoliopsida</taxon>
        <taxon>eudicotyledons</taxon>
        <taxon>Gunneridae</taxon>
        <taxon>Pentapetalae</taxon>
        <taxon>asterids</taxon>
        <taxon>lamiids</taxon>
        <taxon>Solanales</taxon>
        <taxon>Solanaceae</taxon>
        <taxon>Solanoideae</taxon>
        <taxon>Datureae</taxon>
        <taxon>Datura</taxon>
    </lineage>
</organism>
<comment type="caution">
    <text evidence="1">The sequence shown here is derived from an EMBL/GenBank/DDBJ whole genome shotgun (WGS) entry which is preliminary data.</text>
</comment>
<proteinExistence type="predicted"/>
<sequence length="71" mass="7629">MFQYSTEVPSPPQIGLFDPGLLSISGLSQPLNSATEVVPEKSPLETSYDYLFEGDLPVERGTSSNILAHCG</sequence>
<reference evidence="1 2" key="1">
    <citation type="journal article" date="2021" name="BMC Genomics">
        <title>Datura genome reveals duplications of psychoactive alkaloid biosynthetic genes and high mutation rate following tissue culture.</title>
        <authorList>
            <person name="Rajewski A."/>
            <person name="Carter-House D."/>
            <person name="Stajich J."/>
            <person name="Litt A."/>
        </authorList>
    </citation>
    <scope>NUCLEOTIDE SEQUENCE [LARGE SCALE GENOMIC DNA]</scope>
    <source>
        <strain evidence="1">AR-01</strain>
    </source>
</reference>
<evidence type="ECO:0000313" key="2">
    <source>
        <dbReference type="Proteomes" id="UP000823775"/>
    </source>
</evidence>
<accession>A0ABS8VNH5</accession>
<evidence type="ECO:0000313" key="1">
    <source>
        <dbReference type="EMBL" id="MCE0482358.1"/>
    </source>
</evidence>
<dbReference type="Proteomes" id="UP000823775">
    <property type="component" value="Unassembled WGS sequence"/>
</dbReference>
<dbReference type="EMBL" id="JACEIK010005886">
    <property type="protein sequence ID" value="MCE0482358.1"/>
    <property type="molecule type" value="Genomic_DNA"/>
</dbReference>
<protein>
    <submittedName>
        <fullName evidence="1">Uncharacterized protein</fullName>
    </submittedName>
</protein>